<organism evidence="1">
    <name type="scientific">Ophidiomyces ophidiicola</name>
    <dbReference type="NCBI Taxonomy" id="1387563"/>
    <lineage>
        <taxon>Eukaryota</taxon>
        <taxon>Fungi</taxon>
        <taxon>Dikarya</taxon>
        <taxon>Ascomycota</taxon>
        <taxon>Pezizomycotina</taxon>
        <taxon>Eurotiomycetes</taxon>
        <taxon>Eurotiomycetidae</taxon>
        <taxon>Onygenales</taxon>
        <taxon>Onygenaceae</taxon>
        <taxon>Ophidiomyces</taxon>
    </lineage>
</organism>
<protein>
    <submittedName>
        <fullName evidence="1">Uncharacterized protein</fullName>
    </submittedName>
</protein>
<sequence>MLRRGTIRACRLLSLSICTVLLFALLATKLRLPSLIEIHNESAPKPSPVKPSRQAIQPERWPASDYSRALVVAKLKAEDTSWVDRIARNDPSIATAVYVVDDPMADPFIIKNKGNEMMPYLTYIIDNYENLRNVTLFMHAHNATWHNDAVLDGSSEMMVNRLNPGHVVHEGYVNLRCSHHPGCPDHIHPNAKNEDEATLVNIPQAAIFKQAWRELFHGEPVPDVVSQPCCSQFAVSSERIRSIPLPKYVFWRDWVLRTSFSDGLTGRVWEYLWQYVFTGKPVLCPDEFTCVCKVYGVCFPSKELYQSFAVMREEIHNLTSEIYELKTGSKSASLQERIFQKEERVSRLERDSEEIRAHALGG</sequence>
<accession>A0ACB8V1P7</accession>
<comment type="caution">
    <text evidence="1">The sequence shown here is derived from an EMBL/GenBank/DDBJ whole genome shotgun (WGS) entry which is preliminary data.</text>
</comment>
<proteinExistence type="predicted"/>
<evidence type="ECO:0000313" key="1">
    <source>
        <dbReference type="EMBL" id="KAI2390684.1"/>
    </source>
</evidence>
<name>A0ACB8V1P7_9EURO</name>
<gene>
    <name evidence="1" type="ORF">LOY88_001508</name>
</gene>
<dbReference type="EMBL" id="JALBCA010000016">
    <property type="protein sequence ID" value="KAI2390684.1"/>
    <property type="molecule type" value="Genomic_DNA"/>
</dbReference>
<reference evidence="1" key="1">
    <citation type="journal article" date="2022" name="bioRxiv">
        <title>Population genetic analysis of Ophidiomyces ophidiicola, the causative agent of snake fungal disease, indicates recent introductions to the USA.</title>
        <authorList>
            <person name="Ladner J.T."/>
            <person name="Palmer J.M."/>
            <person name="Ettinger C.L."/>
            <person name="Stajich J.E."/>
            <person name="Farrell T.M."/>
            <person name="Glorioso B.M."/>
            <person name="Lawson B."/>
            <person name="Price S.J."/>
            <person name="Stengle A.G."/>
            <person name="Grear D.A."/>
            <person name="Lorch J.M."/>
        </authorList>
    </citation>
    <scope>NUCLEOTIDE SEQUENCE</scope>
    <source>
        <strain evidence="1">NWHC 24266-5</strain>
    </source>
</reference>